<proteinExistence type="predicted"/>
<protein>
    <recommendedName>
        <fullName evidence="3">EF-hand domain-containing protein</fullName>
    </recommendedName>
</protein>
<dbReference type="OrthoDB" id="1355105at2"/>
<dbReference type="PROSITE" id="PS51257">
    <property type="entry name" value="PROKAR_LIPOPROTEIN"/>
    <property type="match status" value="1"/>
</dbReference>
<evidence type="ECO:0000313" key="1">
    <source>
        <dbReference type="EMBL" id="RAV99986.1"/>
    </source>
</evidence>
<accession>A0A364Y1L2</accession>
<dbReference type="RefSeq" id="WP_112747824.1">
    <property type="nucleotide sequence ID" value="NZ_QMFY01000008.1"/>
</dbReference>
<gene>
    <name evidence="1" type="ORF">DQQ10_15625</name>
</gene>
<dbReference type="InterPro" id="IPR018247">
    <property type="entry name" value="EF_Hand_1_Ca_BS"/>
</dbReference>
<sequence>MSISKFELLLCIAFLSVVFSCSEKYEEKGFAVSASTSSEDDTEKPDGIANDSLILQSQPTDVLLTGYPQYRLTTIYKINYRRDSTTYIGENDYYGGYEGDRAEGNAWHYNFMPGLEALTGYNMINVSHFNAETNASKNLFEKPVLMRTLYYPSFSKDTLNYQPVRRNYFLASVYDEDTNKDGFINIKDLRRLYYFDINGSNKKALIPMNYSVVKSQYDQGIDRMYVFARLDADANGKVNKQESIHIFWVDLKNPLLTGRQY</sequence>
<evidence type="ECO:0008006" key="3">
    <source>
        <dbReference type="Google" id="ProtNLM"/>
    </source>
</evidence>
<comment type="caution">
    <text evidence="1">The sequence shown here is derived from an EMBL/GenBank/DDBJ whole genome shotgun (WGS) entry which is preliminary data.</text>
</comment>
<dbReference type="AlphaFoldDB" id="A0A364Y1L2"/>
<dbReference type="InterPro" id="IPR011992">
    <property type="entry name" value="EF-hand-dom_pair"/>
</dbReference>
<name>A0A364Y1L2_9BACT</name>
<dbReference type="EMBL" id="QMFY01000008">
    <property type="protein sequence ID" value="RAV99986.1"/>
    <property type="molecule type" value="Genomic_DNA"/>
</dbReference>
<keyword evidence="2" id="KW-1185">Reference proteome</keyword>
<reference evidence="1 2" key="1">
    <citation type="submission" date="2018-06" db="EMBL/GenBank/DDBJ databases">
        <title>Chryseolinea flavus sp. nov., a member of the phylum Bacteroidetes isolated from soil.</title>
        <authorList>
            <person name="Li Y."/>
            <person name="Wang J."/>
        </authorList>
    </citation>
    <scope>NUCLEOTIDE SEQUENCE [LARGE SCALE GENOMIC DNA]</scope>
    <source>
        <strain evidence="1 2">SDU1-6</strain>
    </source>
</reference>
<dbReference type="Proteomes" id="UP000251889">
    <property type="component" value="Unassembled WGS sequence"/>
</dbReference>
<dbReference type="SUPFAM" id="SSF47473">
    <property type="entry name" value="EF-hand"/>
    <property type="match status" value="1"/>
</dbReference>
<organism evidence="1 2">
    <name type="scientific">Pseudochryseolinea flava</name>
    <dbReference type="NCBI Taxonomy" id="2059302"/>
    <lineage>
        <taxon>Bacteria</taxon>
        <taxon>Pseudomonadati</taxon>
        <taxon>Bacteroidota</taxon>
        <taxon>Cytophagia</taxon>
        <taxon>Cytophagales</taxon>
        <taxon>Fulvivirgaceae</taxon>
        <taxon>Pseudochryseolinea</taxon>
    </lineage>
</organism>
<dbReference type="PROSITE" id="PS00018">
    <property type="entry name" value="EF_HAND_1"/>
    <property type="match status" value="1"/>
</dbReference>
<evidence type="ECO:0000313" key="2">
    <source>
        <dbReference type="Proteomes" id="UP000251889"/>
    </source>
</evidence>